<proteinExistence type="predicted"/>
<organism evidence="1 2">
    <name type="scientific">Aquamicrobium defluvii</name>
    <dbReference type="NCBI Taxonomy" id="69279"/>
    <lineage>
        <taxon>Bacteria</taxon>
        <taxon>Pseudomonadati</taxon>
        <taxon>Pseudomonadota</taxon>
        <taxon>Alphaproteobacteria</taxon>
        <taxon>Hyphomicrobiales</taxon>
        <taxon>Phyllobacteriaceae</taxon>
        <taxon>Aquamicrobium</taxon>
    </lineage>
</organism>
<dbReference type="Proteomes" id="UP000019849">
    <property type="component" value="Unassembled WGS sequence"/>
</dbReference>
<dbReference type="eggNOG" id="ENOG5030Z54">
    <property type="taxonomic scope" value="Bacteria"/>
</dbReference>
<dbReference type="RefSeq" id="WP_051520630.1">
    <property type="nucleotide sequence ID" value="NZ_KK073892.1"/>
</dbReference>
<dbReference type="PATRIC" id="fig|69279.3.peg.2937"/>
<dbReference type="HOGENOM" id="CLU_137951_0_0_5"/>
<name>A0A011V8Y9_9HYPH</name>
<sequence>MAHNNLMLVAQLSGLRINVLANRLACDTELARGVHDLLAEKLAKMIDAQRNILAAERTVVTARGTDDEEDAFYDLHHYETTYYETWLIEPIALLDDYVDDDLTDEYLNTHTGEWHPRDGEVPIRVPVPAGKLCGLAKIIAEVEEISGARFTVENVYYSEAEAEAAWWESTGHDPDTFFAMKDDGRD</sequence>
<dbReference type="EMBL" id="JENY01000020">
    <property type="protein sequence ID" value="EXL04880.1"/>
    <property type="molecule type" value="Genomic_DNA"/>
</dbReference>
<reference evidence="1 2" key="1">
    <citation type="submission" date="2014-02" db="EMBL/GenBank/DDBJ databases">
        <title>Aquamicrobium defluvii Genome sequencing.</title>
        <authorList>
            <person name="Wang X."/>
        </authorList>
    </citation>
    <scope>NUCLEOTIDE SEQUENCE [LARGE SCALE GENOMIC DNA]</scope>
    <source>
        <strain evidence="1 2">W13Z1</strain>
    </source>
</reference>
<evidence type="ECO:0000313" key="1">
    <source>
        <dbReference type="EMBL" id="EXL04880.1"/>
    </source>
</evidence>
<protein>
    <submittedName>
        <fullName evidence="1">Uncharacterized protein</fullName>
    </submittedName>
</protein>
<accession>A0A011V8Y9</accession>
<dbReference type="AlphaFoldDB" id="A0A011V8Y9"/>
<comment type="caution">
    <text evidence="1">The sequence shown here is derived from an EMBL/GenBank/DDBJ whole genome shotgun (WGS) entry which is preliminary data.</text>
</comment>
<gene>
    <name evidence="1" type="ORF">BG36_09205</name>
</gene>
<evidence type="ECO:0000313" key="2">
    <source>
        <dbReference type="Proteomes" id="UP000019849"/>
    </source>
</evidence>